<evidence type="ECO:0000313" key="2">
    <source>
        <dbReference type="Proteomes" id="UP000294902"/>
    </source>
</evidence>
<reference evidence="1 2" key="1">
    <citation type="submission" date="2019-03" db="EMBL/GenBank/DDBJ databases">
        <title>Genomic Encyclopedia of Type Strains, Phase IV (KMG-IV): sequencing the most valuable type-strain genomes for metagenomic binning, comparative biology and taxonomic classification.</title>
        <authorList>
            <person name="Goeker M."/>
        </authorList>
    </citation>
    <scope>NUCLEOTIDE SEQUENCE [LARGE SCALE GENOMIC DNA]</scope>
    <source>
        <strain evidence="1 2">DSM 24629</strain>
    </source>
</reference>
<dbReference type="Proteomes" id="UP000294902">
    <property type="component" value="Unassembled WGS sequence"/>
</dbReference>
<dbReference type="AlphaFoldDB" id="A0A4R3MQP8"/>
<evidence type="ECO:0000313" key="1">
    <source>
        <dbReference type="EMBL" id="TCT17232.1"/>
    </source>
</evidence>
<keyword evidence="2" id="KW-1185">Reference proteome</keyword>
<sequence length="160" mass="19181">MDYLEYSTKVKSRYNGSKSIEGKENLIDVLYDEKFEWKWFATKLKMFSFISYSSIVEENTIKAYSKTTFEYARKNYKGLPRGIQNGFTSFALLASEDISKEAIDFVQRRPTKHFSAFEMPILYDLNREVLYFYRNTPIWGQIYYEYFREYILKNFSCISS</sequence>
<dbReference type="RefSeq" id="WP_132249944.1">
    <property type="nucleotide sequence ID" value="NZ_SMAL01000001.1"/>
</dbReference>
<accession>A0A4R3MQP8</accession>
<name>A0A4R3MQP8_9FIRM</name>
<protein>
    <submittedName>
        <fullName evidence="1">Uncharacterized protein</fullName>
    </submittedName>
</protein>
<dbReference type="OrthoDB" id="1431494at2"/>
<organism evidence="1 2">
    <name type="scientific">Natranaerovirga pectinivora</name>
    <dbReference type="NCBI Taxonomy" id="682400"/>
    <lineage>
        <taxon>Bacteria</taxon>
        <taxon>Bacillati</taxon>
        <taxon>Bacillota</taxon>
        <taxon>Clostridia</taxon>
        <taxon>Lachnospirales</taxon>
        <taxon>Natranaerovirgaceae</taxon>
        <taxon>Natranaerovirga</taxon>
    </lineage>
</organism>
<dbReference type="EMBL" id="SMAL01000001">
    <property type="protein sequence ID" value="TCT17232.1"/>
    <property type="molecule type" value="Genomic_DNA"/>
</dbReference>
<proteinExistence type="predicted"/>
<gene>
    <name evidence="1" type="ORF">EDC18_101530</name>
</gene>
<comment type="caution">
    <text evidence="1">The sequence shown here is derived from an EMBL/GenBank/DDBJ whole genome shotgun (WGS) entry which is preliminary data.</text>
</comment>